<dbReference type="EMBL" id="GECZ01005197">
    <property type="protein sequence ID" value="JAS64572.1"/>
    <property type="molecule type" value="Transcribed_RNA"/>
</dbReference>
<dbReference type="AlphaFoldDB" id="A0A1B6GQ57"/>
<dbReference type="Gene3D" id="2.60.200.20">
    <property type="match status" value="1"/>
</dbReference>
<organism evidence="1">
    <name type="scientific">Cuerna arida</name>
    <dbReference type="NCBI Taxonomy" id="1464854"/>
    <lineage>
        <taxon>Eukaryota</taxon>
        <taxon>Metazoa</taxon>
        <taxon>Ecdysozoa</taxon>
        <taxon>Arthropoda</taxon>
        <taxon>Hexapoda</taxon>
        <taxon>Insecta</taxon>
        <taxon>Pterygota</taxon>
        <taxon>Neoptera</taxon>
        <taxon>Paraneoptera</taxon>
        <taxon>Hemiptera</taxon>
        <taxon>Auchenorrhyncha</taxon>
        <taxon>Membracoidea</taxon>
        <taxon>Cicadellidae</taxon>
        <taxon>Cicadellinae</taxon>
        <taxon>Proconiini</taxon>
        <taxon>Cuerna</taxon>
    </lineage>
</organism>
<reference evidence="1" key="1">
    <citation type="submission" date="2015-11" db="EMBL/GenBank/DDBJ databases">
        <title>De novo transcriptome assembly of four potential Pierce s Disease insect vectors from Arizona vineyards.</title>
        <authorList>
            <person name="Tassone E.E."/>
        </authorList>
    </citation>
    <scope>NUCLEOTIDE SEQUENCE</scope>
</reference>
<dbReference type="InterPro" id="IPR008984">
    <property type="entry name" value="SMAD_FHA_dom_sf"/>
</dbReference>
<dbReference type="SUPFAM" id="SSF49879">
    <property type="entry name" value="SMAD/FHA domain"/>
    <property type="match status" value="1"/>
</dbReference>
<gene>
    <name evidence="1" type="ORF">g.18610</name>
</gene>
<evidence type="ECO:0008006" key="2">
    <source>
        <dbReference type="Google" id="ProtNLM"/>
    </source>
</evidence>
<name>A0A1B6GQ57_9HEMI</name>
<feature type="non-terminal residue" evidence="1">
    <location>
        <position position="213"/>
    </location>
</feature>
<feature type="non-terminal residue" evidence="1">
    <location>
        <position position="1"/>
    </location>
</feature>
<proteinExistence type="predicted"/>
<accession>A0A1B6GQ57</accession>
<sequence>HAVIVVEDWDTHVVYDCGSTNKTQLGKTILKPNIRYNLQGGDDLIFADSKAIYTKRRLSVQEMKDLKECLIDVDNPFGNENDDDDLFLLSTQTIKEAKSNQKDKILELKNNKDFVETEISRQCLENKDNEPSDFEHAITQVNTRLLESKKCNNICCGNSHQSTRNVTTAKYSSNVVIKEEIDIEMQQIDDLNHDAIANMQENNNISCCNYRFE</sequence>
<evidence type="ECO:0000313" key="1">
    <source>
        <dbReference type="EMBL" id="JAS64572.1"/>
    </source>
</evidence>
<protein>
    <recommendedName>
        <fullName evidence="2">FHA domain-containing protein</fullName>
    </recommendedName>
</protein>